<evidence type="ECO:0000313" key="2">
    <source>
        <dbReference type="Proteomes" id="UP000256964"/>
    </source>
</evidence>
<dbReference type="AlphaFoldDB" id="A0A371CRB8"/>
<gene>
    <name evidence="1" type="ORF">OH76DRAFT_1265096</name>
</gene>
<dbReference type="EMBL" id="KZ857476">
    <property type="protein sequence ID" value="RDX42836.1"/>
    <property type="molecule type" value="Genomic_DNA"/>
</dbReference>
<reference evidence="1 2" key="1">
    <citation type="journal article" date="2018" name="Biotechnol. Biofuels">
        <title>Integrative visual omics of the white-rot fungus Polyporus brumalis exposes the biotechnological potential of its oxidative enzymes for delignifying raw plant biomass.</title>
        <authorList>
            <person name="Miyauchi S."/>
            <person name="Rancon A."/>
            <person name="Drula E."/>
            <person name="Hage H."/>
            <person name="Chaduli D."/>
            <person name="Favel A."/>
            <person name="Grisel S."/>
            <person name="Henrissat B."/>
            <person name="Herpoel-Gimbert I."/>
            <person name="Ruiz-Duenas F.J."/>
            <person name="Chevret D."/>
            <person name="Hainaut M."/>
            <person name="Lin J."/>
            <person name="Wang M."/>
            <person name="Pangilinan J."/>
            <person name="Lipzen A."/>
            <person name="Lesage-Meessen L."/>
            <person name="Navarro D."/>
            <person name="Riley R."/>
            <person name="Grigoriev I.V."/>
            <person name="Zhou S."/>
            <person name="Raouche S."/>
            <person name="Rosso M.N."/>
        </authorList>
    </citation>
    <scope>NUCLEOTIDE SEQUENCE [LARGE SCALE GENOMIC DNA]</scope>
    <source>
        <strain evidence="1 2">BRFM 1820</strain>
    </source>
</reference>
<dbReference type="Proteomes" id="UP000256964">
    <property type="component" value="Unassembled WGS sequence"/>
</dbReference>
<protein>
    <submittedName>
        <fullName evidence="1">Uncharacterized protein</fullName>
    </submittedName>
</protein>
<name>A0A371CRB8_9APHY</name>
<keyword evidence="2" id="KW-1185">Reference proteome</keyword>
<proteinExistence type="predicted"/>
<sequence length="201" mass="21784">MLNLLGYSPDRYHGCSQVVVSRGLHSRSGPCSPSGLRVRTVVSPDTISTLHFTHPVPGYVPAGRTRCCRCLWTKSTECILPFPRQLVASSRLLGHRTEGIDIHPCIEPLVVCHATDAASANPKVSANLPRTRILTSRPACIVGPRSMQPIYLRTDGSRDRGGPQLAPSYASPIAPLRQVPSLVLLDCRLASHPRPDGRKAS</sequence>
<organism evidence="1 2">
    <name type="scientific">Lentinus brumalis</name>
    <dbReference type="NCBI Taxonomy" id="2498619"/>
    <lineage>
        <taxon>Eukaryota</taxon>
        <taxon>Fungi</taxon>
        <taxon>Dikarya</taxon>
        <taxon>Basidiomycota</taxon>
        <taxon>Agaricomycotina</taxon>
        <taxon>Agaricomycetes</taxon>
        <taxon>Polyporales</taxon>
        <taxon>Polyporaceae</taxon>
        <taxon>Lentinus</taxon>
    </lineage>
</organism>
<accession>A0A371CRB8</accession>
<evidence type="ECO:0000313" key="1">
    <source>
        <dbReference type="EMBL" id="RDX42836.1"/>
    </source>
</evidence>